<evidence type="ECO:0000313" key="1">
    <source>
        <dbReference type="EMBL" id="CEK12289.1"/>
    </source>
</evidence>
<gene>
    <name evidence="1" type="ORF">LHA_pA0040</name>
</gene>
<keyword evidence="2" id="KW-1185">Reference proteome</keyword>
<proteinExistence type="predicted"/>
<dbReference type="PATRIC" id="fig|449.7.peg.1202"/>
<dbReference type="SUPFAM" id="SSF54593">
    <property type="entry name" value="Glyoxalase/Bleomycin resistance protein/Dihydroxybiphenyl dioxygenase"/>
    <property type="match status" value="1"/>
</dbReference>
<dbReference type="InterPro" id="IPR029068">
    <property type="entry name" value="Glyas_Bleomycin-R_OHBP_Dase"/>
</dbReference>
<organism evidence="1 2">
    <name type="scientific">Legionella hackeliae</name>
    <dbReference type="NCBI Taxonomy" id="449"/>
    <lineage>
        <taxon>Bacteria</taxon>
        <taxon>Pseudomonadati</taxon>
        <taxon>Pseudomonadota</taxon>
        <taxon>Gammaproteobacteria</taxon>
        <taxon>Legionellales</taxon>
        <taxon>Legionellaceae</taxon>
        <taxon>Legionella</taxon>
    </lineage>
</organism>
<name>A0A0A8UZU0_LEGHA</name>
<dbReference type="OrthoDB" id="9804944at2"/>
<keyword evidence="1" id="KW-0614">Plasmid</keyword>
<geneLocation type="plasmid" evidence="1 2">
    <name>II</name>
</geneLocation>
<dbReference type="KEGG" id="lha:LHA_pA0040"/>
<dbReference type="RefSeq" id="WP_011212541.1">
    <property type="nucleotide sequence ID" value="NZ_LN681226.1"/>
</dbReference>
<dbReference type="Proteomes" id="UP000032803">
    <property type="component" value="Plasmid II"/>
</dbReference>
<sequence>MLPKNASLGHIALAVNKLAECEQFYNLLGLQTELKTMGYVYLTGNSDNCEIGGKSLNLTL</sequence>
<protein>
    <recommendedName>
        <fullName evidence="3">Glyoxalase/bleomycin resistance protein/dioxygenase</fullName>
    </recommendedName>
</protein>
<evidence type="ECO:0000313" key="2">
    <source>
        <dbReference type="Proteomes" id="UP000032803"/>
    </source>
</evidence>
<dbReference type="AlphaFoldDB" id="A0A0A8UZU0"/>
<evidence type="ECO:0008006" key="3">
    <source>
        <dbReference type="Google" id="ProtNLM"/>
    </source>
</evidence>
<dbReference type="EMBL" id="LN681226">
    <property type="protein sequence ID" value="CEK12289.1"/>
    <property type="molecule type" value="Genomic_DNA"/>
</dbReference>
<reference evidence="2" key="1">
    <citation type="submission" date="2014-09" db="EMBL/GenBank/DDBJ databases">
        <authorList>
            <person name="Gomez-Valero L."/>
        </authorList>
    </citation>
    <scope>NUCLEOTIDE SEQUENCE [LARGE SCALE GENOMIC DNA]</scope>
    <source>
        <strain evidence="2">ATCC35250</strain>
        <plasmid evidence="2">II</plasmid>
    </source>
</reference>
<dbReference type="HOGENOM" id="CLU_2935917_0_0_6"/>
<accession>A0A0A8UZU0</accession>